<dbReference type="CDD" id="cd08422">
    <property type="entry name" value="PBP2_CrgA_like"/>
    <property type="match status" value="1"/>
</dbReference>
<gene>
    <name evidence="6" type="ORF">JQU52_11760</name>
</gene>
<comment type="similarity">
    <text evidence="1">Belongs to the LysR transcriptional regulatory family.</text>
</comment>
<dbReference type="GO" id="GO:0003700">
    <property type="term" value="F:DNA-binding transcription factor activity"/>
    <property type="evidence" value="ECO:0007669"/>
    <property type="project" value="InterPro"/>
</dbReference>
<dbReference type="FunFam" id="1.10.10.10:FF:000001">
    <property type="entry name" value="LysR family transcriptional regulator"/>
    <property type="match status" value="1"/>
</dbReference>
<dbReference type="InterPro" id="IPR000847">
    <property type="entry name" value="LysR_HTH_N"/>
</dbReference>
<accession>A0A892ZFY1</accession>
<dbReference type="InterPro" id="IPR005119">
    <property type="entry name" value="LysR_subst-bd"/>
</dbReference>
<dbReference type="EMBL" id="CP069798">
    <property type="protein sequence ID" value="QRQ81378.1"/>
    <property type="molecule type" value="Genomic_DNA"/>
</dbReference>
<keyword evidence="4" id="KW-0804">Transcription</keyword>
<dbReference type="Gene3D" id="1.10.10.10">
    <property type="entry name" value="Winged helix-like DNA-binding domain superfamily/Winged helix DNA-binding domain"/>
    <property type="match status" value="1"/>
</dbReference>
<keyword evidence="2" id="KW-0805">Transcription regulation</keyword>
<evidence type="ECO:0000256" key="1">
    <source>
        <dbReference type="ARBA" id="ARBA00009437"/>
    </source>
</evidence>
<dbReference type="SUPFAM" id="SSF46785">
    <property type="entry name" value="Winged helix' DNA-binding domain"/>
    <property type="match status" value="1"/>
</dbReference>
<proteinExistence type="inferred from homology"/>
<evidence type="ECO:0000259" key="5">
    <source>
        <dbReference type="PROSITE" id="PS50931"/>
    </source>
</evidence>
<dbReference type="InterPro" id="IPR036390">
    <property type="entry name" value="WH_DNA-bd_sf"/>
</dbReference>
<dbReference type="InterPro" id="IPR058163">
    <property type="entry name" value="LysR-type_TF_proteobact-type"/>
</dbReference>
<dbReference type="GO" id="GO:0006351">
    <property type="term" value="P:DNA-templated transcription"/>
    <property type="evidence" value="ECO:0007669"/>
    <property type="project" value="TreeGrafter"/>
</dbReference>
<keyword evidence="7" id="KW-1185">Reference proteome</keyword>
<evidence type="ECO:0000256" key="2">
    <source>
        <dbReference type="ARBA" id="ARBA00023015"/>
    </source>
</evidence>
<name>A0A892ZFY1_9NEIS</name>
<dbReference type="RefSeq" id="WP_230338671.1">
    <property type="nucleotide sequence ID" value="NZ_CP069798.1"/>
</dbReference>
<dbReference type="SUPFAM" id="SSF53850">
    <property type="entry name" value="Periplasmic binding protein-like II"/>
    <property type="match status" value="1"/>
</dbReference>
<evidence type="ECO:0000256" key="3">
    <source>
        <dbReference type="ARBA" id="ARBA00023125"/>
    </source>
</evidence>
<keyword evidence="3" id="KW-0238">DNA-binding</keyword>
<dbReference type="Pfam" id="PF03466">
    <property type="entry name" value="LysR_substrate"/>
    <property type="match status" value="1"/>
</dbReference>
<evidence type="ECO:0000313" key="7">
    <source>
        <dbReference type="Proteomes" id="UP000653156"/>
    </source>
</evidence>
<evidence type="ECO:0000313" key="6">
    <source>
        <dbReference type="EMBL" id="QRQ81378.1"/>
    </source>
</evidence>
<dbReference type="AlphaFoldDB" id="A0A892ZFY1"/>
<dbReference type="PANTHER" id="PTHR30537">
    <property type="entry name" value="HTH-TYPE TRANSCRIPTIONAL REGULATOR"/>
    <property type="match status" value="1"/>
</dbReference>
<dbReference type="PROSITE" id="PS50931">
    <property type="entry name" value="HTH_LYSR"/>
    <property type="match status" value="1"/>
</dbReference>
<dbReference type="KEGG" id="ptes:JQU52_11760"/>
<dbReference type="GO" id="GO:0043565">
    <property type="term" value="F:sequence-specific DNA binding"/>
    <property type="evidence" value="ECO:0007669"/>
    <property type="project" value="TreeGrafter"/>
</dbReference>
<reference evidence="6" key="1">
    <citation type="submission" date="2021-02" db="EMBL/GenBank/DDBJ databases">
        <title>Neisseriaceae sp. 26B isolated from the cloaca of a Common Toad-headed Turtle (Mesoclemmys nasuta).</title>
        <authorList>
            <person name="Spergser J."/>
            <person name="Busse H.-J."/>
        </authorList>
    </citation>
    <scope>NUCLEOTIDE SEQUENCE</scope>
    <source>
        <strain evidence="6">26B</strain>
    </source>
</reference>
<evidence type="ECO:0000256" key="4">
    <source>
        <dbReference type="ARBA" id="ARBA00023163"/>
    </source>
</evidence>
<dbReference type="InterPro" id="IPR036388">
    <property type="entry name" value="WH-like_DNA-bd_sf"/>
</dbReference>
<sequence length="286" mass="32170">MDTLQSITVFRQVVEHSSFTRAADVLGISIAMASKHVRHLENHLQAKLLNRSSRKLSLTEAGEQYYRQCVLALDTLADAGEAARQGTVTAQGLLKITLPAWCATPYFARALAAYRQAHPQVRLSLHLDGQHTDLIAHGMDLALRVTRRPEPNLIVKPLTQIGFDWVASPAYIARHGDPRPENWPQHHGLLPNYVDMDTTLPLVADSNNTLMLYQLALAGMGLAYLPAWLTHNDIQQGRLHRINHDMRQNLTLYAAYMDREFLSAKVRSFIDFLAAYLPQHPLDAEE</sequence>
<dbReference type="Pfam" id="PF00126">
    <property type="entry name" value="HTH_1"/>
    <property type="match status" value="1"/>
</dbReference>
<protein>
    <submittedName>
        <fullName evidence="6">LysR family transcriptional regulator</fullName>
    </submittedName>
</protein>
<organism evidence="6 7">
    <name type="scientific">Paralysiella testudinis</name>
    <dbReference type="NCBI Taxonomy" id="2809020"/>
    <lineage>
        <taxon>Bacteria</taxon>
        <taxon>Pseudomonadati</taxon>
        <taxon>Pseudomonadota</taxon>
        <taxon>Betaproteobacteria</taxon>
        <taxon>Neisseriales</taxon>
        <taxon>Neisseriaceae</taxon>
        <taxon>Paralysiella</taxon>
    </lineage>
</organism>
<dbReference type="Proteomes" id="UP000653156">
    <property type="component" value="Chromosome"/>
</dbReference>
<dbReference type="Gene3D" id="3.40.190.290">
    <property type="match status" value="1"/>
</dbReference>
<feature type="domain" description="HTH lysR-type" evidence="5">
    <location>
        <begin position="1"/>
        <end position="59"/>
    </location>
</feature>
<dbReference type="PANTHER" id="PTHR30537:SF35">
    <property type="entry name" value="TRANSCRIPTIONAL REGULATORY PROTEIN"/>
    <property type="match status" value="1"/>
</dbReference>